<name>Q7SEC6_NEUCR</name>
<evidence type="ECO:0000256" key="1">
    <source>
        <dbReference type="ARBA" id="ARBA00023242"/>
    </source>
</evidence>
<accession>Q7SEC6</accession>
<dbReference type="RefSeq" id="XP_964351.2">
    <property type="nucleotide sequence ID" value="XM_959258.2"/>
</dbReference>
<keyword evidence="5" id="KW-1185">Reference proteome</keyword>
<evidence type="ECO:0000313" key="5">
    <source>
        <dbReference type="Proteomes" id="UP000001805"/>
    </source>
</evidence>
<dbReference type="OrthoDB" id="6133115at2759"/>
<dbReference type="PANTHER" id="PTHR47785:SF1">
    <property type="entry name" value="TRANSCRIPTION FACTOR, PUTATIVE (AFU_ORTHOLOGUE AFUA_5G14530)-RELATED"/>
    <property type="match status" value="1"/>
</dbReference>
<evidence type="ECO:0000259" key="3">
    <source>
        <dbReference type="Pfam" id="PF04082"/>
    </source>
</evidence>
<dbReference type="PaxDb" id="5141-EFNCRP00000000792"/>
<dbReference type="CDD" id="cd12148">
    <property type="entry name" value="fungal_TF_MHR"/>
    <property type="match status" value="1"/>
</dbReference>
<sequence length="589" mass="66258">MAQQFPDKKFQLSYTTTASWLDTRDRAWHDSLFLCDGDTPCAACVATENDCTYGSEANSRGKSDLILEGVLRVEKYLHELNANIAASPHFVSRSSSHHVLSSAVGSSVGRGSFSGGSLTDLRITPRPTLCPHPDELDNANNLENAVLESRHTSTTESILQWPHFDVFPSLRKDYTSIFHLEQSRPRIKTKKRDIYPYMTEEEVDSILDAFGHAVNFWYPTTSSDQLHNARALITNGNFEDNDELCVCLALLVMALGCASKVTAGLMESAAVPESEQRRRATYRATGDMYFESALKKLYVAHMDVSSIATQCLFFVALYFAFLRRPLQAWEYISAAATKCLLLLSYSSQDSTSEDQERIRRIFWSCYILESDYLAELSNLPLSGIARVESSVPLPDAWYSTHSNAQEEEQSSLYFLACISMRRLLNRVHQLLYARGTGASLDDKRFPGIVKELDHQLDEWRTVLPEAFAFEVEWPPVGAKHNITGVKTEHGGFLRQRYLTCRSVIYRPMAGAMLVLLAACRISLLKDLIGPEILQAGSHLRELLVGWQKVQGDPSSPSVNQSIHIIKEAERFIRQVYKGGKDEEQGRIEE</sequence>
<dbReference type="GeneID" id="3880519"/>
<dbReference type="InParanoid" id="Q7SEC6"/>
<dbReference type="InterPro" id="IPR007219">
    <property type="entry name" value="XnlR_reg_dom"/>
</dbReference>
<dbReference type="VEuPathDB" id="FungiDB:NCU00808"/>
<keyword evidence="1" id="KW-0539">Nucleus</keyword>
<dbReference type="InterPro" id="IPR053181">
    <property type="entry name" value="EcdB-like_regulator"/>
</dbReference>
<dbReference type="HOGENOM" id="CLU_004835_4_1_1"/>
<dbReference type="EMBL" id="CM002236">
    <property type="protein sequence ID" value="EAA35115.2"/>
    <property type="molecule type" value="Genomic_DNA"/>
</dbReference>
<feature type="domain" description="Xylanolytic transcriptional activator regulatory" evidence="3">
    <location>
        <begin position="242"/>
        <end position="460"/>
    </location>
</feature>
<feature type="transmembrane region" description="Helical" evidence="2">
    <location>
        <begin position="503"/>
        <end position="523"/>
    </location>
</feature>
<feature type="transmembrane region" description="Helical" evidence="2">
    <location>
        <begin position="298"/>
        <end position="321"/>
    </location>
</feature>
<dbReference type="GO" id="GO:0003677">
    <property type="term" value="F:DNA binding"/>
    <property type="evidence" value="ECO:0007669"/>
    <property type="project" value="InterPro"/>
</dbReference>
<dbReference type="Proteomes" id="UP000001805">
    <property type="component" value="Chromosome 1, Linkage Group I"/>
</dbReference>
<dbReference type="AlphaFoldDB" id="Q7SEC6"/>
<keyword evidence="2" id="KW-0472">Membrane</keyword>
<dbReference type="PANTHER" id="PTHR47785">
    <property type="entry name" value="ZN(II)2CYS6 TRANSCRIPTION FACTOR (EUROFUNG)-RELATED-RELATED"/>
    <property type="match status" value="1"/>
</dbReference>
<dbReference type="STRING" id="367110.Q7SEC6"/>
<proteinExistence type="predicted"/>
<dbReference type="GO" id="GO:0008270">
    <property type="term" value="F:zinc ion binding"/>
    <property type="evidence" value="ECO:0007669"/>
    <property type="project" value="InterPro"/>
</dbReference>
<dbReference type="Pfam" id="PF04082">
    <property type="entry name" value="Fungal_trans"/>
    <property type="match status" value="1"/>
</dbReference>
<keyword evidence="2" id="KW-0812">Transmembrane</keyword>
<reference evidence="4 5" key="1">
    <citation type="journal article" date="2003" name="Nature">
        <title>The genome sequence of the filamentous fungus Neurospora crassa.</title>
        <authorList>
            <person name="Galagan J.E."/>
            <person name="Calvo S.E."/>
            <person name="Borkovich K.A."/>
            <person name="Selker E.U."/>
            <person name="Read N.D."/>
            <person name="Jaffe D."/>
            <person name="FitzHugh W."/>
            <person name="Ma L.J."/>
            <person name="Smirnov S."/>
            <person name="Purcell S."/>
            <person name="Rehman B."/>
            <person name="Elkins T."/>
            <person name="Engels R."/>
            <person name="Wang S."/>
            <person name="Nielsen C.B."/>
            <person name="Butler J."/>
            <person name="Endrizzi M."/>
            <person name="Qui D."/>
            <person name="Ianakiev P."/>
            <person name="Bell-Pedersen D."/>
            <person name="Nelson M.A."/>
            <person name="Werner-Washburne M."/>
            <person name="Selitrennikoff C.P."/>
            <person name="Kinsey J.A."/>
            <person name="Braun E.L."/>
            <person name="Zelter A."/>
            <person name="Schulte U."/>
            <person name="Kothe G.O."/>
            <person name="Jedd G."/>
            <person name="Mewes W."/>
            <person name="Staben C."/>
            <person name="Marcotte E."/>
            <person name="Greenberg D."/>
            <person name="Roy A."/>
            <person name="Foley K."/>
            <person name="Naylor J."/>
            <person name="Stange-Thomann N."/>
            <person name="Barrett R."/>
            <person name="Gnerre S."/>
            <person name="Kamal M."/>
            <person name="Kamvysselis M."/>
            <person name="Mauceli E."/>
            <person name="Bielke C."/>
            <person name="Rudd S."/>
            <person name="Frishman D."/>
            <person name="Krystofova S."/>
            <person name="Rasmussen C."/>
            <person name="Metzenberg R.L."/>
            <person name="Perkins D.D."/>
            <person name="Kroken S."/>
            <person name="Cogoni C."/>
            <person name="Macino G."/>
            <person name="Catcheside D."/>
            <person name="Li W."/>
            <person name="Pratt R.J."/>
            <person name="Osmani S.A."/>
            <person name="DeSouza C.P."/>
            <person name="Glass L."/>
            <person name="Orbach M.J."/>
            <person name="Berglund J.A."/>
            <person name="Voelker R."/>
            <person name="Yarden O."/>
            <person name="Plamann M."/>
            <person name="Seiler S."/>
            <person name="Dunlap J."/>
            <person name="Radford A."/>
            <person name="Aramayo R."/>
            <person name="Natvig D.O."/>
            <person name="Alex L.A."/>
            <person name="Mannhaupt G."/>
            <person name="Ebbole D.J."/>
            <person name="Freitag M."/>
            <person name="Paulsen I."/>
            <person name="Sachs M.S."/>
            <person name="Lander E.S."/>
            <person name="Nusbaum C."/>
            <person name="Birren B."/>
        </authorList>
    </citation>
    <scope>NUCLEOTIDE SEQUENCE [LARGE SCALE GENOMIC DNA]</scope>
    <source>
        <strain evidence="5">ATCC 24698 / 74-OR23-1A / CBS 708.71 / DSM 1257 / FGSC 987</strain>
    </source>
</reference>
<dbReference type="KEGG" id="ncr:NCU00808"/>
<dbReference type="GO" id="GO:0006351">
    <property type="term" value="P:DNA-templated transcription"/>
    <property type="evidence" value="ECO:0007669"/>
    <property type="project" value="InterPro"/>
</dbReference>
<protein>
    <submittedName>
        <fullName evidence="4">C6 zinc finger domain-containing protein</fullName>
    </submittedName>
</protein>
<evidence type="ECO:0000313" key="4">
    <source>
        <dbReference type="EMBL" id="EAA35115.2"/>
    </source>
</evidence>
<gene>
    <name evidence="4" type="ORF">NCU00808</name>
</gene>
<evidence type="ECO:0000256" key="2">
    <source>
        <dbReference type="SAM" id="Phobius"/>
    </source>
</evidence>
<organism evidence="4 5">
    <name type="scientific">Neurospora crassa (strain ATCC 24698 / 74-OR23-1A / CBS 708.71 / DSM 1257 / FGSC 987)</name>
    <dbReference type="NCBI Taxonomy" id="367110"/>
    <lineage>
        <taxon>Eukaryota</taxon>
        <taxon>Fungi</taxon>
        <taxon>Dikarya</taxon>
        <taxon>Ascomycota</taxon>
        <taxon>Pezizomycotina</taxon>
        <taxon>Sordariomycetes</taxon>
        <taxon>Sordariomycetidae</taxon>
        <taxon>Sordariales</taxon>
        <taxon>Sordariaceae</taxon>
        <taxon>Neurospora</taxon>
    </lineage>
</organism>
<keyword evidence="2" id="KW-1133">Transmembrane helix</keyword>